<keyword evidence="10" id="KW-1185">Reference proteome</keyword>
<evidence type="ECO:0000313" key="8">
    <source>
        <dbReference type="EMBL" id="CAF3490368.1"/>
    </source>
</evidence>
<name>A0A818GEB6_9BILA</name>
<evidence type="ECO:0000256" key="1">
    <source>
        <dbReference type="SAM" id="SignalP"/>
    </source>
</evidence>
<dbReference type="Proteomes" id="UP000663882">
    <property type="component" value="Unassembled WGS sequence"/>
</dbReference>
<dbReference type="Proteomes" id="UP000663854">
    <property type="component" value="Unassembled WGS sequence"/>
</dbReference>
<evidence type="ECO:0000313" key="3">
    <source>
        <dbReference type="EMBL" id="CAF0838429.1"/>
    </source>
</evidence>
<dbReference type="AlphaFoldDB" id="A0A818GEB6"/>
<accession>A0A818GEB6</accession>
<dbReference type="EMBL" id="CAJNOH010000077">
    <property type="protein sequence ID" value="CAF0844895.1"/>
    <property type="molecule type" value="Genomic_DNA"/>
</dbReference>
<dbReference type="EMBL" id="CAJOAX010000043">
    <property type="protein sequence ID" value="CAF3490368.1"/>
    <property type="molecule type" value="Genomic_DNA"/>
</dbReference>
<dbReference type="Gene3D" id="2.120.10.30">
    <property type="entry name" value="TolB, C-terminal domain"/>
    <property type="match status" value="1"/>
</dbReference>
<dbReference type="InterPro" id="IPR011042">
    <property type="entry name" value="6-blade_b-propeller_TolB-like"/>
</dbReference>
<protein>
    <recommendedName>
        <fullName evidence="2">BPP domain-containing protein</fullName>
    </recommendedName>
</protein>
<dbReference type="SUPFAM" id="SSF50956">
    <property type="entry name" value="Thermostable phytase (3-phytase)"/>
    <property type="match status" value="1"/>
</dbReference>
<dbReference type="EMBL" id="CAJNOL010000220">
    <property type="protein sequence ID" value="CAF0941847.1"/>
    <property type="molecule type" value="Genomic_DNA"/>
</dbReference>
<dbReference type="Pfam" id="PF02333">
    <property type="entry name" value="Phytase"/>
    <property type="match status" value="1"/>
</dbReference>
<evidence type="ECO:0000313" key="4">
    <source>
        <dbReference type="EMBL" id="CAF0844895.1"/>
    </source>
</evidence>
<reference evidence="8" key="1">
    <citation type="submission" date="2021-02" db="EMBL/GenBank/DDBJ databases">
        <authorList>
            <person name="Nowell W R."/>
        </authorList>
    </citation>
    <scope>NUCLEOTIDE SEQUENCE</scope>
</reference>
<dbReference type="Proteomes" id="UP000663864">
    <property type="component" value="Unassembled WGS sequence"/>
</dbReference>
<feature type="domain" description="BPP" evidence="2">
    <location>
        <begin position="21"/>
        <end position="351"/>
    </location>
</feature>
<dbReference type="InterPro" id="IPR003431">
    <property type="entry name" value="B-propeller_Phytase"/>
</dbReference>
<organism evidence="8 9">
    <name type="scientific">Rotaria sordida</name>
    <dbReference type="NCBI Taxonomy" id="392033"/>
    <lineage>
        <taxon>Eukaryota</taxon>
        <taxon>Metazoa</taxon>
        <taxon>Spiralia</taxon>
        <taxon>Gnathifera</taxon>
        <taxon>Rotifera</taxon>
        <taxon>Eurotatoria</taxon>
        <taxon>Bdelloidea</taxon>
        <taxon>Philodinida</taxon>
        <taxon>Philodinidae</taxon>
        <taxon>Rotaria</taxon>
    </lineage>
</organism>
<dbReference type="OrthoDB" id="10045365at2759"/>
<dbReference type="Proteomes" id="UP000663823">
    <property type="component" value="Unassembled WGS sequence"/>
</dbReference>
<dbReference type="EMBL" id="CAJNOL010000210">
    <property type="protein sequence ID" value="CAF0934862.1"/>
    <property type="molecule type" value="Genomic_DNA"/>
</dbReference>
<comment type="caution">
    <text evidence="8">The sequence shown here is derived from an EMBL/GenBank/DDBJ whole genome shotgun (WGS) entry which is preliminary data.</text>
</comment>
<sequence>MFFLLTLLLFFFYTYICIGQNLNNNQLIPFIHETIATQPVRTDPDDPAIWIHPTQPELSLIIATDKIARIGGLYIFDLDGKILQHIENIDRPNNVDVEYGFKINETYSIDLVVLTERLQERLRIFSININQRQLYELTGQNTNVFIDSSDNHAAPMGLGLYKRIDDGKIYAIISRKSGPNHNYLGQYELIWNEQLIDLKFIRYFGDFQGEEIESIVVDDQLGFVYYSDESYGIRKYNVDPQTNQTEQISFINTTNLWQGDSEGLALYTTSDTNGYLIITDQIINGSIFHIYERQGTNSYIKSIKTRADKTDGIEVTSSSLNKNFPHGLLIVMNTIEKNFLLYDWRNIENELIIVQNNVRFR</sequence>
<evidence type="ECO:0000313" key="7">
    <source>
        <dbReference type="EMBL" id="CAF0966441.1"/>
    </source>
</evidence>
<feature type="signal peptide" evidence="1">
    <location>
        <begin position="1"/>
        <end position="19"/>
    </location>
</feature>
<evidence type="ECO:0000259" key="2">
    <source>
        <dbReference type="PROSITE" id="PS51662"/>
    </source>
</evidence>
<keyword evidence="1" id="KW-0732">Signal</keyword>
<dbReference type="Proteomes" id="UP000663870">
    <property type="component" value="Unassembled WGS sequence"/>
</dbReference>
<dbReference type="EMBL" id="CAJNOO010000169">
    <property type="protein sequence ID" value="CAF0838429.1"/>
    <property type="molecule type" value="Genomic_DNA"/>
</dbReference>
<dbReference type="EMBL" id="CAJNOT010000392">
    <property type="protein sequence ID" value="CAF0966441.1"/>
    <property type="molecule type" value="Genomic_DNA"/>
</dbReference>
<gene>
    <name evidence="5" type="ORF">JXQ802_LOCUS10840</name>
    <name evidence="6" type="ORF">JXQ802_LOCUS11204</name>
    <name evidence="8" type="ORF">OTI717_LOCUS1089</name>
    <name evidence="4" type="ORF">PYM288_LOCUS6760</name>
    <name evidence="3" type="ORF">RFH988_LOCUS5811</name>
    <name evidence="7" type="ORF">ZHD862_LOCUS10772</name>
</gene>
<feature type="chain" id="PRO_5035614816" description="BPP domain-containing protein" evidence="1">
    <location>
        <begin position="20"/>
        <end position="361"/>
    </location>
</feature>
<evidence type="ECO:0000313" key="5">
    <source>
        <dbReference type="EMBL" id="CAF0934862.1"/>
    </source>
</evidence>
<dbReference type="PROSITE" id="PS51662">
    <property type="entry name" value="BP_PHYTASE"/>
    <property type="match status" value="1"/>
</dbReference>
<evidence type="ECO:0000313" key="6">
    <source>
        <dbReference type="EMBL" id="CAF0941847.1"/>
    </source>
</evidence>
<evidence type="ECO:0000313" key="9">
    <source>
        <dbReference type="Proteomes" id="UP000663823"/>
    </source>
</evidence>
<proteinExistence type="predicted"/>
<dbReference type="GO" id="GO:0016158">
    <property type="term" value="F:inositol hexakisphosphate 3-phosphatase activity"/>
    <property type="evidence" value="ECO:0007669"/>
    <property type="project" value="InterPro"/>
</dbReference>
<evidence type="ECO:0000313" key="10">
    <source>
        <dbReference type="Proteomes" id="UP000663870"/>
    </source>
</evidence>